<evidence type="ECO:0000256" key="5">
    <source>
        <dbReference type="ARBA" id="ARBA00022824"/>
    </source>
</evidence>
<keyword evidence="3 11" id="KW-0732">Signal</keyword>
<evidence type="ECO:0000256" key="6">
    <source>
        <dbReference type="ARBA" id="ARBA00022989"/>
    </source>
</evidence>
<dbReference type="AlphaFoldDB" id="A0A5J9WIA9"/>
<evidence type="ECO:0000256" key="3">
    <source>
        <dbReference type="ARBA" id="ARBA00022729"/>
    </source>
</evidence>
<feature type="non-terminal residue" evidence="12">
    <location>
        <position position="1"/>
    </location>
</feature>
<dbReference type="PANTHER" id="PTHR45084">
    <property type="entry name" value="ERAD-ASSOCIATED E3 UBIQUITIN-PROTEIN LIGASE COMPONENT HRD3A-RELATED"/>
    <property type="match status" value="1"/>
</dbReference>
<dbReference type="PANTHER" id="PTHR45084:SF1">
    <property type="entry name" value="ERAD-ASSOCIATED E3 UBIQUITIN-PROTEIN LIGASE COMPONENT HRD3A-RELATED"/>
    <property type="match status" value="1"/>
</dbReference>
<feature type="signal peptide" evidence="11">
    <location>
        <begin position="1"/>
        <end position="28"/>
    </location>
</feature>
<proteinExistence type="inferred from homology"/>
<reference evidence="12 13" key="1">
    <citation type="journal article" date="2019" name="Sci. Rep.">
        <title>A high-quality genome of Eragrostis curvula grass provides insights into Poaceae evolution and supports new strategies to enhance forage quality.</title>
        <authorList>
            <person name="Carballo J."/>
            <person name="Santos B.A.C.M."/>
            <person name="Zappacosta D."/>
            <person name="Garbus I."/>
            <person name="Selva J.P."/>
            <person name="Gallo C.A."/>
            <person name="Diaz A."/>
            <person name="Albertini E."/>
            <person name="Caccamo M."/>
            <person name="Echenique V."/>
        </authorList>
    </citation>
    <scope>NUCLEOTIDE SEQUENCE [LARGE SCALE GENOMIC DNA]</scope>
    <source>
        <strain evidence="13">cv. Victoria</strain>
        <tissue evidence="12">Leaf</tissue>
    </source>
</reference>
<evidence type="ECO:0008006" key="14">
    <source>
        <dbReference type="Google" id="ProtNLM"/>
    </source>
</evidence>
<comment type="caution">
    <text evidence="12">The sequence shown here is derived from an EMBL/GenBank/DDBJ whole genome shotgun (WGS) entry which is preliminary data.</text>
</comment>
<dbReference type="Proteomes" id="UP000324897">
    <property type="component" value="Chromosome 5"/>
</dbReference>
<organism evidence="12 13">
    <name type="scientific">Eragrostis curvula</name>
    <name type="common">weeping love grass</name>
    <dbReference type="NCBI Taxonomy" id="38414"/>
    <lineage>
        <taxon>Eukaryota</taxon>
        <taxon>Viridiplantae</taxon>
        <taxon>Streptophyta</taxon>
        <taxon>Embryophyta</taxon>
        <taxon>Tracheophyta</taxon>
        <taxon>Spermatophyta</taxon>
        <taxon>Magnoliopsida</taxon>
        <taxon>Liliopsida</taxon>
        <taxon>Poales</taxon>
        <taxon>Poaceae</taxon>
        <taxon>PACMAD clade</taxon>
        <taxon>Chloridoideae</taxon>
        <taxon>Eragrostideae</taxon>
        <taxon>Eragrostidinae</taxon>
        <taxon>Eragrostis</taxon>
    </lineage>
</organism>
<dbReference type="Pfam" id="PF08238">
    <property type="entry name" value="Sel1"/>
    <property type="match status" value="6"/>
</dbReference>
<gene>
    <name evidence="12" type="ORF">EJB05_07282</name>
</gene>
<evidence type="ECO:0000313" key="13">
    <source>
        <dbReference type="Proteomes" id="UP000324897"/>
    </source>
</evidence>
<evidence type="ECO:0000256" key="9">
    <source>
        <dbReference type="ARBA" id="ARBA00038101"/>
    </source>
</evidence>
<evidence type="ECO:0000256" key="2">
    <source>
        <dbReference type="ARBA" id="ARBA00022692"/>
    </source>
</evidence>
<dbReference type="FunFam" id="1.25.40.10:FF:001837">
    <property type="entry name" value="ERAD-associated E3 ubiquitin-protein ligase component HRD3A"/>
    <property type="match status" value="1"/>
</dbReference>
<sequence length="549" mass="59879">MARVLHRRLLAAAVAFAVVASLLRPAAADSAAHHSVPSTDSAKTGPVADAEDDWDDFADDFPAADPLLSPSSWIPLIDTDSSSAAADDGPNSTSDALYVAGARAMLSAASAGDHEAFSAAATRIEAAAEGGHPGALSMLAFLSGAGMMRPASRSPALLLHKLAAQAGDLQSKMALAYSYFRQEMYEEAVTLYAEPARAALTSSLLSKVPPVIEPIRLHSGSEENKKALRKFRDHRVPGNAAAMYNLGLLYYYGLRGLQRDYGKAFSWFTKAAEKGETRSMELLGEIYARGAGVEKNYTEAYKWLTLAAKQQHYSAYNGLGYLYVKGYGVETKNLTKVREFFELAAENKESGGHYNLGVLYLKGIGVKRDVLRACNLFLNAVNDGQTNAVYQVAKLFQKGIGLKRNLHVAAILYKSVAERGHWTSLSTWALESYLRGDVGKALMLYSRMAELGYEVAQSNAAWILDRYSEQSICMGESGFCTDVERHLRAHAFWWQASEQGNQHAAFLISDAYYYRGGVRYSPLLNSLDWAVSPCRREPKLTKESGAGQD</sequence>
<comment type="similarity">
    <text evidence="9">Belongs to the sel-1 family.</text>
</comment>
<feature type="region of interest" description="Disordered" evidence="10">
    <location>
        <begin position="30"/>
        <end position="50"/>
    </location>
</feature>
<dbReference type="Gramene" id="TVU47676">
    <property type="protein sequence ID" value="TVU47676"/>
    <property type="gene ID" value="EJB05_07282"/>
</dbReference>
<keyword evidence="8" id="KW-0325">Glycoprotein</keyword>
<evidence type="ECO:0000256" key="1">
    <source>
        <dbReference type="ARBA" id="ARBA00004389"/>
    </source>
</evidence>
<keyword evidence="2" id="KW-0812">Transmembrane</keyword>
<feature type="chain" id="PRO_5023894040" description="DOD-type homing endonuclease domain-containing protein" evidence="11">
    <location>
        <begin position="29"/>
        <end position="549"/>
    </location>
</feature>
<keyword evidence="7" id="KW-0472">Membrane</keyword>
<dbReference type="InterPro" id="IPR011990">
    <property type="entry name" value="TPR-like_helical_dom_sf"/>
</dbReference>
<dbReference type="OrthoDB" id="27934at2759"/>
<dbReference type="InterPro" id="IPR006597">
    <property type="entry name" value="Sel1-like"/>
</dbReference>
<dbReference type="InterPro" id="IPR044623">
    <property type="entry name" value="HRD3"/>
</dbReference>
<evidence type="ECO:0000256" key="7">
    <source>
        <dbReference type="ARBA" id="ARBA00023136"/>
    </source>
</evidence>
<dbReference type="Gene3D" id="1.25.40.10">
    <property type="entry name" value="Tetratricopeptide repeat domain"/>
    <property type="match status" value="2"/>
</dbReference>
<comment type="subcellular location">
    <subcellularLocation>
        <location evidence="1">Endoplasmic reticulum membrane</location>
        <topology evidence="1">Single-pass membrane protein</topology>
    </subcellularLocation>
</comment>
<dbReference type="EMBL" id="RWGY01000004">
    <property type="protein sequence ID" value="TVU47676.1"/>
    <property type="molecule type" value="Genomic_DNA"/>
</dbReference>
<dbReference type="GO" id="GO:0036503">
    <property type="term" value="P:ERAD pathway"/>
    <property type="evidence" value="ECO:0007669"/>
    <property type="project" value="InterPro"/>
</dbReference>
<dbReference type="GO" id="GO:0005789">
    <property type="term" value="C:endoplasmic reticulum membrane"/>
    <property type="evidence" value="ECO:0007669"/>
    <property type="project" value="UniProtKB-SubCell"/>
</dbReference>
<evidence type="ECO:0000313" key="12">
    <source>
        <dbReference type="EMBL" id="TVU47676.1"/>
    </source>
</evidence>
<keyword evidence="13" id="KW-1185">Reference proteome</keyword>
<keyword evidence="4" id="KW-0677">Repeat</keyword>
<evidence type="ECO:0000256" key="4">
    <source>
        <dbReference type="ARBA" id="ARBA00022737"/>
    </source>
</evidence>
<keyword evidence="6" id="KW-1133">Transmembrane helix</keyword>
<protein>
    <recommendedName>
        <fullName evidence="14">DOD-type homing endonuclease domain-containing protein</fullName>
    </recommendedName>
</protein>
<accession>A0A5J9WIA9</accession>
<name>A0A5J9WIA9_9POAL</name>
<dbReference type="SMART" id="SM00671">
    <property type="entry name" value="SEL1"/>
    <property type="match status" value="6"/>
</dbReference>
<evidence type="ECO:0000256" key="11">
    <source>
        <dbReference type="SAM" id="SignalP"/>
    </source>
</evidence>
<evidence type="ECO:0000256" key="8">
    <source>
        <dbReference type="ARBA" id="ARBA00023180"/>
    </source>
</evidence>
<keyword evidence="5" id="KW-0256">Endoplasmic reticulum</keyword>
<dbReference type="SUPFAM" id="SSF81901">
    <property type="entry name" value="HCP-like"/>
    <property type="match status" value="3"/>
</dbReference>
<evidence type="ECO:0000256" key="10">
    <source>
        <dbReference type="SAM" id="MobiDB-lite"/>
    </source>
</evidence>